<dbReference type="Pfam" id="PF01262">
    <property type="entry name" value="AlaDh_PNT_C"/>
    <property type="match status" value="1"/>
</dbReference>
<dbReference type="InterPro" id="IPR008143">
    <property type="entry name" value="Ala_DH/PNT_CS2"/>
</dbReference>
<dbReference type="SMART" id="SM01002">
    <property type="entry name" value="AlaDh_PNT_C"/>
    <property type="match status" value="1"/>
</dbReference>
<evidence type="ECO:0000313" key="12">
    <source>
        <dbReference type="Proteomes" id="UP000192907"/>
    </source>
</evidence>
<dbReference type="GO" id="GO:0008750">
    <property type="term" value="F:proton-translocating NAD(P)+ transhydrogenase activity"/>
    <property type="evidence" value="ECO:0007669"/>
    <property type="project" value="UniProtKB-EC"/>
</dbReference>
<keyword evidence="12" id="KW-1185">Reference proteome</keyword>
<comment type="similarity">
    <text evidence="2">Belongs to the AlaDH/PNT family.</text>
</comment>
<evidence type="ECO:0000259" key="9">
    <source>
        <dbReference type="SMART" id="SM01002"/>
    </source>
</evidence>
<dbReference type="AlphaFoldDB" id="A0A1Y6CCH3"/>
<evidence type="ECO:0000256" key="8">
    <source>
        <dbReference type="ARBA" id="ARBA00048202"/>
    </source>
</evidence>
<dbReference type="STRING" id="1513793.SAMN06296036_11864"/>
<sequence>MNKVLVFKSQDDKDPRVPLLPEEARKLCQLGCKVWVAAGLGSSLGISNEDYEAEGCDITSAPTEVLDEIDIVLSLGPPSPDMAAAYKAHHVHIGSLNAFQNGDQVREWQDRGFTTIALDFIPRTTIAQKMDVLSSQANLVGYSAVIVACYNLNKLAPMMMTPSGTIQPARFFILGAGVAGLQAIATARRLGARVDAYDPRPDVEEQVKSLGARFIQIKLGETGQTKDGYAKALKSDQIREQQIAMAEYCASSDVVITTAQVFGKKAPKLITREMIERMPHGSVIVDGAVESGGNVEGSIADGLVKVHGVTIIGYRNLACRVAHDASQMHSNNLVNFLSHFWVPDSQAFAFNPADEIIQASMVTHQGNIVSHRLNLH</sequence>
<dbReference type="RefSeq" id="WP_132322356.1">
    <property type="nucleotide sequence ID" value="NZ_FWZT01000018.1"/>
</dbReference>
<dbReference type="PANTHER" id="PTHR10160:SF19">
    <property type="entry name" value="PROTON-TRANSLOCATING NAD(P)(+) TRANSHYDROGENASE"/>
    <property type="match status" value="1"/>
</dbReference>
<dbReference type="EMBL" id="FWZT01000018">
    <property type="protein sequence ID" value="SMF56827.1"/>
    <property type="molecule type" value="Genomic_DNA"/>
</dbReference>
<evidence type="ECO:0000256" key="7">
    <source>
        <dbReference type="ARBA" id="ARBA00023027"/>
    </source>
</evidence>
<dbReference type="PROSITE" id="PS00837">
    <property type="entry name" value="ALADH_PNT_2"/>
    <property type="match status" value="1"/>
</dbReference>
<feature type="domain" description="Alanine dehydrogenase/pyridine nucleotide transhydrogenase NAD(H)-binding" evidence="9">
    <location>
        <begin position="149"/>
        <end position="313"/>
    </location>
</feature>
<dbReference type="GO" id="GO:0006740">
    <property type="term" value="P:NADPH regeneration"/>
    <property type="evidence" value="ECO:0007669"/>
    <property type="project" value="TreeGrafter"/>
</dbReference>
<evidence type="ECO:0000259" key="10">
    <source>
        <dbReference type="SMART" id="SM01003"/>
    </source>
</evidence>
<name>A0A1Y6CCH3_9BACT</name>
<comment type="function">
    <text evidence="1">The transhydrogenation between NADH and NADP is coupled to respiration and ATP hydrolysis and functions as a proton pump across the membrane.</text>
</comment>
<dbReference type="CDD" id="cd05304">
    <property type="entry name" value="Rubrum_tdh"/>
    <property type="match status" value="1"/>
</dbReference>
<keyword evidence="6" id="KW-1278">Translocase</keyword>
<dbReference type="SMART" id="SM01003">
    <property type="entry name" value="AlaDh_PNT_N"/>
    <property type="match status" value="1"/>
</dbReference>
<comment type="catalytic activity">
    <reaction evidence="8">
        <text>NAD(+) + NADPH + H(+)(in) = NADH + NADP(+) + H(+)(out)</text>
        <dbReference type="Rhea" id="RHEA:47992"/>
        <dbReference type="ChEBI" id="CHEBI:15378"/>
        <dbReference type="ChEBI" id="CHEBI:57540"/>
        <dbReference type="ChEBI" id="CHEBI:57783"/>
        <dbReference type="ChEBI" id="CHEBI:57945"/>
        <dbReference type="ChEBI" id="CHEBI:58349"/>
        <dbReference type="EC" id="7.1.1.1"/>
    </reaction>
</comment>
<dbReference type="GO" id="GO:0050661">
    <property type="term" value="F:NADP binding"/>
    <property type="evidence" value="ECO:0007669"/>
    <property type="project" value="TreeGrafter"/>
</dbReference>
<dbReference type="Proteomes" id="UP000192907">
    <property type="component" value="Unassembled WGS sequence"/>
</dbReference>
<dbReference type="Gene3D" id="3.40.50.720">
    <property type="entry name" value="NAD(P)-binding Rossmann-like Domain"/>
    <property type="match status" value="2"/>
</dbReference>
<evidence type="ECO:0000256" key="1">
    <source>
        <dbReference type="ARBA" id="ARBA00003943"/>
    </source>
</evidence>
<evidence type="ECO:0000256" key="2">
    <source>
        <dbReference type="ARBA" id="ARBA00005689"/>
    </source>
</evidence>
<reference evidence="12" key="1">
    <citation type="submission" date="2017-04" db="EMBL/GenBank/DDBJ databases">
        <authorList>
            <person name="Varghese N."/>
            <person name="Submissions S."/>
        </authorList>
    </citation>
    <scope>NUCLEOTIDE SEQUENCE [LARGE SCALE GENOMIC DNA]</scope>
    <source>
        <strain evidence="12">RKEM611</strain>
    </source>
</reference>
<accession>A0A1Y6CCH3</accession>
<dbReference type="InterPro" id="IPR007886">
    <property type="entry name" value="AlaDH/PNT_N"/>
</dbReference>
<dbReference type="PANTHER" id="PTHR10160">
    <property type="entry name" value="NAD(P) TRANSHYDROGENASE"/>
    <property type="match status" value="1"/>
</dbReference>
<evidence type="ECO:0000256" key="3">
    <source>
        <dbReference type="ARBA" id="ARBA00012943"/>
    </source>
</evidence>
<evidence type="ECO:0000256" key="4">
    <source>
        <dbReference type="ARBA" id="ARBA00022741"/>
    </source>
</evidence>
<dbReference type="OrthoDB" id="9804592at2"/>
<keyword evidence="5" id="KW-0521">NADP</keyword>
<dbReference type="Pfam" id="PF05222">
    <property type="entry name" value="AlaDh_PNT_N"/>
    <property type="match status" value="1"/>
</dbReference>
<dbReference type="EC" id="7.1.1.1" evidence="3"/>
<evidence type="ECO:0000313" key="11">
    <source>
        <dbReference type="EMBL" id="SMF56827.1"/>
    </source>
</evidence>
<dbReference type="SUPFAM" id="SSF51735">
    <property type="entry name" value="NAD(P)-binding Rossmann-fold domains"/>
    <property type="match status" value="1"/>
</dbReference>
<dbReference type="GO" id="GO:0005886">
    <property type="term" value="C:plasma membrane"/>
    <property type="evidence" value="ECO:0007669"/>
    <property type="project" value="TreeGrafter"/>
</dbReference>
<organism evidence="11 12">
    <name type="scientific">Pseudobacteriovorax antillogorgiicola</name>
    <dbReference type="NCBI Taxonomy" id="1513793"/>
    <lineage>
        <taxon>Bacteria</taxon>
        <taxon>Pseudomonadati</taxon>
        <taxon>Bdellovibrionota</taxon>
        <taxon>Oligoflexia</taxon>
        <taxon>Oligoflexales</taxon>
        <taxon>Pseudobacteriovoracaceae</taxon>
        <taxon>Pseudobacteriovorax</taxon>
    </lineage>
</organism>
<protein>
    <recommendedName>
        <fullName evidence="3">proton-translocating NAD(P)(+) transhydrogenase</fullName>
        <ecNumber evidence="3">7.1.1.1</ecNumber>
    </recommendedName>
</protein>
<dbReference type="InterPro" id="IPR036291">
    <property type="entry name" value="NAD(P)-bd_dom_sf"/>
</dbReference>
<proteinExistence type="inferred from homology"/>
<evidence type="ECO:0000256" key="6">
    <source>
        <dbReference type="ARBA" id="ARBA00022967"/>
    </source>
</evidence>
<dbReference type="InterPro" id="IPR007698">
    <property type="entry name" value="AlaDH/PNT_NAD(H)-bd"/>
</dbReference>
<keyword evidence="4" id="KW-0547">Nucleotide-binding</keyword>
<dbReference type="SUPFAM" id="SSF52283">
    <property type="entry name" value="Formate/glycerate dehydrogenase catalytic domain-like"/>
    <property type="match status" value="1"/>
</dbReference>
<feature type="domain" description="Alanine dehydrogenase/pyridine nucleotide transhydrogenase N-terminal" evidence="10">
    <location>
        <begin position="5"/>
        <end position="140"/>
    </location>
</feature>
<evidence type="ECO:0000256" key="5">
    <source>
        <dbReference type="ARBA" id="ARBA00022857"/>
    </source>
</evidence>
<gene>
    <name evidence="11" type="ORF">SAMN06296036_11864</name>
</gene>
<dbReference type="GO" id="GO:0016491">
    <property type="term" value="F:oxidoreductase activity"/>
    <property type="evidence" value="ECO:0007669"/>
    <property type="project" value="InterPro"/>
</dbReference>
<keyword evidence="7" id="KW-0520">NAD</keyword>